<dbReference type="Pfam" id="PF24137">
    <property type="entry name" value="DA_N"/>
    <property type="match status" value="1"/>
</dbReference>
<dbReference type="EMBL" id="JBFXLU010000207">
    <property type="protein sequence ID" value="KAL2835385.1"/>
    <property type="molecule type" value="Genomic_DNA"/>
</dbReference>
<dbReference type="InterPro" id="IPR057722">
    <property type="entry name" value="AsqO/PenF-like_C"/>
</dbReference>
<evidence type="ECO:0008006" key="6">
    <source>
        <dbReference type="Google" id="ProtNLM"/>
    </source>
</evidence>
<feature type="domain" description="Diels-Alderase N-terminal" evidence="2">
    <location>
        <begin position="52"/>
        <end position="234"/>
    </location>
</feature>
<evidence type="ECO:0000259" key="2">
    <source>
        <dbReference type="Pfam" id="PF24137"/>
    </source>
</evidence>
<reference evidence="4 5" key="1">
    <citation type="submission" date="2024-07" db="EMBL/GenBank/DDBJ databases">
        <title>Section-level genome sequencing and comparative genomics of Aspergillus sections Usti and Cavernicolus.</title>
        <authorList>
            <consortium name="Lawrence Berkeley National Laboratory"/>
            <person name="Nybo J.L."/>
            <person name="Vesth T.C."/>
            <person name="Theobald S."/>
            <person name="Frisvad J.C."/>
            <person name="Larsen T.O."/>
            <person name="Kjaerboelling I."/>
            <person name="Rothschild-Mancinelli K."/>
            <person name="Lyhne E.K."/>
            <person name="Kogle M.E."/>
            <person name="Barry K."/>
            <person name="Clum A."/>
            <person name="Na H."/>
            <person name="Ledsgaard L."/>
            <person name="Lin J."/>
            <person name="Lipzen A."/>
            <person name="Kuo A."/>
            <person name="Riley R."/>
            <person name="Mondo S."/>
            <person name="Labutti K."/>
            <person name="Haridas S."/>
            <person name="Pangalinan J."/>
            <person name="Salamov A.A."/>
            <person name="Simmons B.A."/>
            <person name="Magnuson J.K."/>
            <person name="Chen J."/>
            <person name="Drula E."/>
            <person name="Henrissat B."/>
            <person name="Wiebenga A."/>
            <person name="Lubbers R.J."/>
            <person name="Gomes A.C."/>
            <person name="Makela M.R."/>
            <person name="Stajich J."/>
            <person name="Grigoriev I.V."/>
            <person name="Mortensen U.H."/>
            <person name="De Vries R.P."/>
            <person name="Baker S.E."/>
            <person name="Andersen M.R."/>
        </authorList>
    </citation>
    <scope>NUCLEOTIDE SEQUENCE [LARGE SCALE GENOMIC DNA]</scope>
    <source>
        <strain evidence="4 5">CBS 123904</strain>
    </source>
</reference>
<protein>
    <recommendedName>
        <fullName evidence="6">Hydroxyneurosporene synthase</fullName>
    </recommendedName>
</protein>
<gene>
    <name evidence="4" type="ORF">BJY01DRAFT_252717</name>
</gene>
<dbReference type="InterPro" id="IPR056402">
    <property type="entry name" value="DA_N"/>
</dbReference>
<keyword evidence="1" id="KW-0732">Signal</keyword>
<sequence>MWSKTAHLLSLALLYKGVFSQRTVVPPHFQGGEQSHTQWISGPAGFDGPANQPLNDSSFDWWYFDVVQEPDAQGRHPSFAMTFHTTGQDGMDVIQNLFPLGLPSNNLIQINLNWPDGGKDAWILAGDEAIITVEGDGASGDFKGTGCSFEGAPDLSEYSININAPDKGIVGTFHVKSDVPAHYPCGPAEEGQDMQVVPGVGWMNAIPDGYGEVDLTVRGKHFSARGRGYHDHNYGSRPFSQSAYSAYWGHGRLGEYAIVWLTVLTPELEEHVSAYVTRGSDILVARCEGIKIRPYGDHSTYPPTRRTGAPEGFTISVDTPDGLFELQAEAINIQINFDFYRRFSGRFTGTLDGEPLPDGVALWEQFALAKE</sequence>
<feature type="domain" description="AsqO/PenF-like C-terminal" evidence="3">
    <location>
        <begin position="242"/>
        <end position="367"/>
    </location>
</feature>
<organism evidence="4 5">
    <name type="scientific">Aspergillus pseudoustus</name>
    <dbReference type="NCBI Taxonomy" id="1810923"/>
    <lineage>
        <taxon>Eukaryota</taxon>
        <taxon>Fungi</taxon>
        <taxon>Dikarya</taxon>
        <taxon>Ascomycota</taxon>
        <taxon>Pezizomycotina</taxon>
        <taxon>Eurotiomycetes</taxon>
        <taxon>Eurotiomycetidae</taxon>
        <taxon>Eurotiales</taxon>
        <taxon>Aspergillaceae</taxon>
        <taxon>Aspergillus</taxon>
        <taxon>Aspergillus subgen. Nidulantes</taxon>
    </lineage>
</organism>
<accession>A0ABR4J603</accession>
<evidence type="ECO:0000313" key="4">
    <source>
        <dbReference type="EMBL" id="KAL2835385.1"/>
    </source>
</evidence>
<comment type="caution">
    <text evidence="4">The sequence shown here is derived from an EMBL/GenBank/DDBJ whole genome shotgun (WGS) entry which is preliminary data.</text>
</comment>
<evidence type="ECO:0000313" key="5">
    <source>
        <dbReference type="Proteomes" id="UP001610446"/>
    </source>
</evidence>
<feature type="chain" id="PRO_5045280988" description="Hydroxyneurosporene synthase" evidence="1">
    <location>
        <begin position="21"/>
        <end position="371"/>
    </location>
</feature>
<proteinExistence type="predicted"/>
<evidence type="ECO:0000259" key="3">
    <source>
        <dbReference type="Pfam" id="PF25581"/>
    </source>
</evidence>
<keyword evidence="5" id="KW-1185">Reference proteome</keyword>
<feature type="signal peptide" evidence="1">
    <location>
        <begin position="1"/>
        <end position="20"/>
    </location>
</feature>
<evidence type="ECO:0000256" key="1">
    <source>
        <dbReference type="SAM" id="SignalP"/>
    </source>
</evidence>
<name>A0ABR4J603_9EURO</name>
<dbReference type="SUPFAM" id="SSF159245">
    <property type="entry name" value="AttH-like"/>
    <property type="match status" value="1"/>
</dbReference>
<dbReference type="Proteomes" id="UP001610446">
    <property type="component" value="Unassembled WGS sequence"/>
</dbReference>
<dbReference type="Pfam" id="PF25581">
    <property type="entry name" value="AsqO_C"/>
    <property type="match status" value="1"/>
</dbReference>